<dbReference type="AlphaFoldDB" id="K1LJS8"/>
<accession>K1LJS8</accession>
<dbReference type="OrthoDB" id="837191at2"/>
<comment type="caution">
    <text evidence="1">The sequence shown here is derived from an EMBL/GenBank/DDBJ whole genome shotgun (WGS) entry which is preliminary data.</text>
</comment>
<proteinExistence type="predicted"/>
<name>K1LJS8_CECL9</name>
<sequence>MRELLPISLVLLFSILSCSGRNEGFENFTFFLEKTINFENEMYAIHNMEFRGFEDSLLYGYDIGRAAIFKFDQKGNLLESNRFQNGENEIDLLTLRDVYPVNRDSIFIVESGYNNLLLLDGNLKIINSWNIRKLTDSKVNLGRSNPQIVNFDYIDQVPYITLVAMDGDLDPTEKEFFEESFLAAKINLLTGEFIPMFKYPNESPYRKYLFWGDESAYILYHENKYYVTFPLDPNLYVFTEHSNDYHIIYYTGELNKSTTGVNFGMNQSEFLENHYLEVFHIKNDFNLISKSILKISDKKYFVRAVRKAINVNNIDSKDINTFRLKGPKQDFILQIFELEEDVDGQLWKEFLLPKHYKNYSFIDQEGKFYFKENNEESEKYSIDVLTWSFNDLSKL</sequence>
<organism evidence="1 2">
    <name type="scientific">Cecembia lonarensis (strain CCUG 58316 / KCTC 22772 / LW9)</name>
    <dbReference type="NCBI Taxonomy" id="1225176"/>
    <lineage>
        <taxon>Bacteria</taxon>
        <taxon>Pseudomonadati</taxon>
        <taxon>Bacteroidota</taxon>
        <taxon>Cytophagia</taxon>
        <taxon>Cytophagales</taxon>
        <taxon>Cyclobacteriaceae</taxon>
        <taxon>Cecembia</taxon>
    </lineage>
</organism>
<gene>
    <name evidence="1" type="ORF">B879_00781</name>
</gene>
<dbReference type="RefSeq" id="WP_009183825.1">
    <property type="nucleotide sequence ID" value="NZ_AMGM01000007.1"/>
</dbReference>
<keyword evidence="2" id="KW-1185">Reference proteome</keyword>
<dbReference type="EMBL" id="AMGM01000007">
    <property type="protein sequence ID" value="EKB50578.1"/>
    <property type="molecule type" value="Genomic_DNA"/>
</dbReference>
<dbReference type="PROSITE" id="PS51257">
    <property type="entry name" value="PROKAR_LIPOPROTEIN"/>
    <property type="match status" value="1"/>
</dbReference>
<protein>
    <recommendedName>
        <fullName evidence="3">Lipoprotein</fullName>
    </recommendedName>
</protein>
<reference evidence="1 2" key="1">
    <citation type="journal article" date="2012" name="J. Bacteriol.">
        <title>Draft Genome Sequence of Cecembia lonarensis Strain LW9T, Isolated from Lonar Lake, a Haloalkaline Lake in India.</title>
        <authorList>
            <person name="Shivaji S."/>
            <person name="Ara S."/>
            <person name="Singh A."/>
            <person name="Pinnaka A.K."/>
        </authorList>
    </citation>
    <scope>NUCLEOTIDE SEQUENCE [LARGE SCALE GENOMIC DNA]</scope>
    <source>
        <strain evidence="1 2">LW9</strain>
    </source>
</reference>
<evidence type="ECO:0000313" key="1">
    <source>
        <dbReference type="EMBL" id="EKB50578.1"/>
    </source>
</evidence>
<dbReference type="Proteomes" id="UP000004478">
    <property type="component" value="Unassembled WGS sequence"/>
</dbReference>
<evidence type="ECO:0000313" key="2">
    <source>
        <dbReference type="Proteomes" id="UP000004478"/>
    </source>
</evidence>
<evidence type="ECO:0008006" key="3">
    <source>
        <dbReference type="Google" id="ProtNLM"/>
    </source>
</evidence>